<dbReference type="GO" id="GO:0006261">
    <property type="term" value="P:DNA-templated DNA replication"/>
    <property type="evidence" value="ECO:0007669"/>
    <property type="project" value="TreeGrafter"/>
</dbReference>
<dbReference type="EMBL" id="SLWY01000021">
    <property type="protein sequence ID" value="TCO78912.1"/>
    <property type="molecule type" value="Genomic_DNA"/>
</dbReference>
<evidence type="ECO:0000256" key="6">
    <source>
        <dbReference type="ARBA" id="ARBA00022840"/>
    </source>
</evidence>
<dbReference type="FunFam" id="1.20.272.10:FF:000001">
    <property type="entry name" value="Putative AAA family ATPase"/>
    <property type="match status" value="1"/>
</dbReference>
<dbReference type="InterPro" id="IPR027417">
    <property type="entry name" value="P-loop_NTPase"/>
</dbReference>
<dbReference type="CDD" id="cd00009">
    <property type="entry name" value="AAA"/>
    <property type="match status" value="1"/>
</dbReference>
<dbReference type="Gene3D" id="1.10.8.60">
    <property type="match status" value="1"/>
</dbReference>
<dbReference type="SUPFAM" id="SSF52540">
    <property type="entry name" value="P-loop containing nucleoside triphosphate hydrolases"/>
    <property type="match status" value="1"/>
</dbReference>
<dbReference type="Pfam" id="PF00004">
    <property type="entry name" value="AAA"/>
    <property type="match status" value="1"/>
</dbReference>
<comment type="function">
    <text evidence="1">DNA-dependent ATPase that plays important roles in cellular responses to stalled DNA replication processes.</text>
</comment>
<sequence length="440" mass="48100">MTSARDAARPLADRLRPQRLDDIVGQAHLFGPDKPLRVAIESGQPHSMVLWGPPGTGKTTLARMIAHYGGAHFIALSAVLAGVKDVRAAVDEAQALWAREQRRTVLFVDEVHRFNKAQQDAFLPFVEDGTVIFVGATTENPSFALNNALLSRARVYVLRRLEQADLEALVERALADAEHGLGGRGLLLAAEERARLAQAADGDGRRVLTLLEIAVELADATGDLPAAVAEVIRGGVRRFDRSGDLFYDQISALHKAVRGSAPDAALYWFARMLDGGCDPLYIARRVLRMASEDIGNADPRGLRIALDAWETYERLGSPEGELAIAQALVYLACAPKSNAVYLAFQAAQRDAQAGGTEEVPEHLRNAPTRLMKALGYGKRYRYAHDEPEAYAAGETYLPAELGERRYYTPVPRGLEIRIGEKLEHLRELDRRARGAVDGAA</sequence>
<evidence type="ECO:0000256" key="2">
    <source>
        <dbReference type="ARBA" id="ARBA00008959"/>
    </source>
</evidence>
<gene>
    <name evidence="8" type="ORF">EV699_12125</name>
</gene>
<organism evidence="8 9">
    <name type="scientific">Plasticicumulans lactativorans</name>
    <dbReference type="NCBI Taxonomy" id="1133106"/>
    <lineage>
        <taxon>Bacteria</taxon>
        <taxon>Pseudomonadati</taxon>
        <taxon>Pseudomonadota</taxon>
        <taxon>Gammaproteobacteria</taxon>
        <taxon>Candidatus Competibacteraceae</taxon>
        <taxon>Plasticicumulans</taxon>
    </lineage>
</organism>
<dbReference type="InterPro" id="IPR003959">
    <property type="entry name" value="ATPase_AAA_core"/>
</dbReference>
<accession>A0A4R2L080</accession>
<dbReference type="SMART" id="SM00382">
    <property type="entry name" value="AAA"/>
    <property type="match status" value="1"/>
</dbReference>
<dbReference type="CDD" id="cd18139">
    <property type="entry name" value="HLD_clamp_RarA"/>
    <property type="match status" value="1"/>
</dbReference>
<evidence type="ECO:0000256" key="3">
    <source>
        <dbReference type="ARBA" id="ARBA00020776"/>
    </source>
</evidence>
<dbReference type="GO" id="GO:0005524">
    <property type="term" value="F:ATP binding"/>
    <property type="evidence" value="ECO:0007669"/>
    <property type="project" value="UniProtKB-KW"/>
</dbReference>
<evidence type="ECO:0000313" key="9">
    <source>
        <dbReference type="Proteomes" id="UP000295765"/>
    </source>
</evidence>
<feature type="domain" description="AAA+ ATPase" evidence="7">
    <location>
        <begin position="44"/>
        <end position="161"/>
    </location>
</feature>
<dbReference type="GO" id="GO:0008047">
    <property type="term" value="F:enzyme activator activity"/>
    <property type="evidence" value="ECO:0007669"/>
    <property type="project" value="TreeGrafter"/>
</dbReference>
<dbReference type="OrthoDB" id="9778364at2"/>
<dbReference type="Gene3D" id="3.40.50.300">
    <property type="entry name" value="P-loop containing nucleotide triphosphate hydrolases"/>
    <property type="match status" value="1"/>
</dbReference>
<dbReference type="RefSeq" id="WP_132544899.1">
    <property type="nucleotide sequence ID" value="NZ_SLWY01000021.1"/>
</dbReference>
<dbReference type="InterPro" id="IPR003593">
    <property type="entry name" value="AAA+_ATPase"/>
</dbReference>
<dbReference type="GO" id="GO:0016887">
    <property type="term" value="F:ATP hydrolysis activity"/>
    <property type="evidence" value="ECO:0007669"/>
    <property type="project" value="InterPro"/>
</dbReference>
<evidence type="ECO:0000256" key="5">
    <source>
        <dbReference type="ARBA" id="ARBA00022741"/>
    </source>
</evidence>
<keyword evidence="5" id="KW-0547">Nucleotide-binding</keyword>
<keyword evidence="9" id="KW-1185">Reference proteome</keyword>
<dbReference type="InterPro" id="IPR021886">
    <property type="entry name" value="MgsA_C"/>
</dbReference>
<proteinExistence type="inferred from homology"/>
<dbReference type="Gene3D" id="1.10.3710.10">
    <property type="entry name" value="DNA polymerase III clamp loader subunits, C-terminal domain"/>
    <property type="match status" value="1"/>
</dbReference>
<evidence type="ECO:0000256" key="1">
    <source>
        <dbReference type="ARBA" id="ARBA00002393"/>
    </source>
</evidence>
<dbReference type="Pfam" id="PF12002">
    <property type="entry name" value="MgsA_C"/>
    <property type="match status" value="1"/>
</dbReference>
<dbReference type="GO" id="GO:0017116">
    <property type="term" value="F:single-stranded DNA helicase activity"/>
    <property type="evidence" value="ECO:0007669"/>
    <property type="project" value="TreeGrafter"/>
</dbReference>
<dbReference type="FunFam" id="3.40.50.300:FF:000137">
    <property type="entry name" value="Replication-associated recombination protein A"/>
    <property type="match status" value="1"/>
</dbReference>
<dbReference type="InterPro" id="IPR051314">
    <property type="entry name" value="AAA_ATPase_RarA/MGS1/WRNIP1"/>
</dbReference>
<keyword evidence="6" id="KW-0067">ATP-binding</keyword>
<keyword evidence="4" id="KW-0235">DNA replication</keyword>
<dbReference type="InterPro" id="IPR032423">
    <property type="entry name" value="AAA_assoc_2"/>
</dbReference>
<dbReference type="GO" id="GO:0000731">
    <property type="term" value="P:DNA synthesis involved in DNA repair"/>
    <property type="evidence" value="ECO:0007669"/>
    <property type="project" value="TreeGrafter"/>
</dbReference>
<evidence type="ECO:0000259" key="7">
    <source>
        <dbReference type="SMART" id="SM00382"/>
    </source>
</evidence>
<protein>
    <recommendedName>
        <fullName evidence="3">Replication-associated recombination protein A</fullName>
    </recommendedName>
</protein>
<dbReference type="InterPro" id="IPR008921">
    <property type="entry name" value="DNA_pol3_clamp-load_cplx_C"/>
</dbReference>
<dbReference type="Gene3D" id="1.20.272.10">
    <property type="match status" value="1"/>
</dbReference>
<dbReference type="PANTHER" id="PTHR13779">
    <property type="entry name" value="WERNER HELICASE-INTERACTING PROTEIN 1 FAMILY MEMBER"/>
    <property type="match status" value="1"/>
</dbReference>
<comment type="caution">
    <text evidence="8">The sequence shown here is derived from an EMBL/GenBank/DDBJ whole genome shotgun (WGS) entry which is preliminary data.</text>
</comment>
<dbReference type="Pfam" id="PF16193">
    <property type="entry name" value="AAA_assoc_2"/>
    <property type="match status" value="1"/>
</dbReference>
<dbReference type="GO" id="GO:0003677">
    <property type="term" value="F:DNA binding"/>
    <property type="evidence" value="ECO:0007669"/>
    <property type="project" value="InterPro"/>
</dbReference>
<reference evidence="8 9" key="1">
    <citation type="submission" date="2019-03" db="EMBL/GenBank/DDBJ databases">
        <title>Genomic Encyclopedia of Type Strains, Phase IV (KMG-IV): sequencing the most valuable type-strain genomes for metagenomic binning, comparative biology and taxonomic classification.</title>
        <authorList>
            <person name="Goeker M."/>
        </authorList>
    </citation>
    <scope>NUCLEOTIDE SEQUENCE [LARGE SCALE GENOMIC DNA]</scope>
    <source>
        <strain evidence="8 9">DSM 25287</strain>
    </source>
</reference>
<evidence type="ECO:0000313" key="8">
    <source>
        <dbReference type="EMBL" id="TCO78912.1"/>
    </source>
</evidence>
<dbReference type="Proteomes" id="UP000295765">
    <property type="component" value="Unassembled WGS sequence"/>
</dbReference>
<evidence type="ECO:0000256" key="4">
    <source>
        <dbReference type="ARBA" id="ARBA00022705"/>
    </source>
</evidence>
<name>A0A4R2L080_9GAMM</name>
<dbReference type="PANTHER" id="PTHR13779:SF7">
    <property type="entry name" value="ATPASE WRNIP1"/>
    <property type="match status" value="1"/>
</dbReference>
<comment type="similarity">
    <text evidence="2">Belongs to the AAA ATPase family. RarA/MGS1/WRNIP1 subfamily.</text>
</comment>
<dbReference type="SUPFAM" id="SSF48019">
    <property type="entry name" value="post-AAA+ oligomerization domain-like"/>
    <property type="match status" value="1"/>
</dbReference>
<dbReference type="AlphaFoldDB" id="A0A4R2L080"/>